<name>A0A2I0QZ35_9FLAO</name>
<gene>
    <name evidence="2" type="ORF">CW751_14335</name>
</gene>
<evidence type="ECO:0000259" key="1">
    <source>
        <dbReference type="Pfam" id="PF04101"/>
    </source>
</evidence>
<keyword evidence="3" id="KW-1185">Reference proteome</keyword>
<dbReference type="EMBL" id="PJNI01000023">
    <property type="protein sequence ID" value="PKR79592.1"/>
    <property type="molecule type" value="Genomic_DNA"/>
</dbReference>
<dbReference type="Pfam" id="PF04101">
    <property type="entry name" value="Glyco_tran_28_C"/>
    <property type="match status" value="1"/>
</dbReference>
<reference evidence="2 3" key="1">
    <citation type="submission" date="2017-12" db="EMBL/GenBank/DDBJ databases">
        <title>The draft genome sequence of Brumimicrobium saltpan LHR20.</title>
        <authorList>
            <person name="Do Z.-J."/>
            <person name="Luo H.-R."/>
        </authorList>
    </citation>
    <scope>NUCLEOTIDE SEQUENCE [LARGE SCALE GENOMIC DNA]</scope>
    <source>
        <strain evidence="2 3">LHR20</strain>
    </source>
</reference>
<feature type="domain" description="Glycosyl transferase family 28 C-terminal" evidence="1">
    <location>
        <begin position="248"/>
        <end position="291"/>
    </location>
</feature>
<dbReference type="InterPro" id="IPR007235">
    <property type="entry name" value="Glyco_trans_28_C"/>
</dbReference>
<accession>A0A2I0QZ35</accession>
<evidence type="ECO:0000313" key="2">
    <source>
        <dbReference type="EMBL" id="PKR79592.1"/>
    </source>
</evidence>
<dbReference type="Proteomes" id="UP000236654">
    <property type="component" value="Unassembled WGS sequence"/>
</dbReference>
<evidence type="ECO:0000313" key="3">
    <source>
        <dbReference type="Proteomes" id="UP000236654"/>
    </source>
</evidence>
<proteinExistence type="predicted"/>
<protein>
    <recommendedName>
        <fullName evidence="1">Glycosyl transferase family 28 C-terminal domain-containing protein</fullName>
    </recommendedName>
</protein>
<organism evidence="2 3">
    <name type="scientific">Brumimicrobium salinarum</name>
    <dbReference type="NCBI Taxonomy" id="2058658"/>
    <lineage>
        <taxon>Bacteria</taxon>
        <taxon>Pseudomonadati</taxon>
        <taxon>Bacteroidota</taxon>
        <taxon>Flavobacteriia</taxon>
        <taxon>Flavobacteriales</taxon>
        <taxon>Crocinitomicaceae</taxon>
        <taxon>Brumimicrobium</taxon>
    </lineage>
</organism>
<dbReference type="SUPFAM" id="SSF53756">
    <property type="entry name" value="UDP-Glycosyltransferase/glycogen phosphorylase"/>
    <property type="match status" value="1"/>
</dbReference>
<dbReference type="GO" id="GO:0016758">
    <property type="term" value="F:hexosyltransferase activity"/>
    <property type="evidence" value="ECO:0007669"/>
    <property type="project" value="InterPro"/>
</dbReference>
<dbReference type="AlphaFoldDB" id="A0A2I0QZ35"/>
<dbReference type="Gene3D" id="3.40.50.2000">
    <property type="entry name" value="Glycogen Phosphorylase B"/>
    <property type="match status" value="1"/>
</dbReference>
<sequence length="316" mass="36568">MSPLNWGLGHVCRTIPIIKQLIAQGNEVIICCDENQEVIYRQYFPEIWYVPHQGYPFDFKGKGKWALDILRKMPALHDFLTSEKNKVQDWVEKFNPDLIISDQRYGFISKTVKSVIITHQLSLPTAPWSFLAQVWNRKFLKKFDEIWIPDELDQVYSGNLSNGNFKNKHFIGIQSRFTNNHQSRNGNAKFAYLGIVSGPPPYQQQLFDLLFLKFKGISEKTAIITPSCMLTSNENTGKITFISAPQPAEISNLIHDSEVVVSRCGYTTLMDLTKTRSKAILIPTPKQAEQEYLHSLHENHERWHFATEKDFFQMKL</sequence>
<comment type="caution">
    <text evidence="2">The sequence shown here is derived from an EMBL/GenBank/DDBJ whole genome shotgun (WGS) entry which is preliminary data.</text>
</comment>